<keyword evidence="8" id="KW-1185">Reference proteome</keyword>
<proteinExistence type="inferred from homology"/>
<evidence type="ECO:0000256" key="1">
    <source>
        <dbReference type="ARBA" id="ARBA00004370"/>
    </source>
</evidence>
<evidence type="ECO:0000256" key="2">
    <source>
        <dbReference type="ARBA" id="ARBA00009597"/>
    </source>
</evidence>
<dbReference type="PANTHER" id="PTHR10721">
    <property type="entry name" value="MITOCHONDRIAL IMPORT INNER MEMBRANE TRANSLOCASE SUBUNIT TIM44"/>
    <property type="match status" value="1"/>
</dbReference>
<dbReference type="GO" id="GO:0051087">
    <property type="term" value="F:protein-folding chaperone binding"/>
    <property type="evidence" value="ECO:0007669"/>
    <property type="project" value="TreeGrafter"/>
</dbReference>
<keyword evidence="4" id="KW-0472">Membrane</keyword>
<gene>
    <name evidence="7" type="ORF">HME9302_02003</name>
</gene>
<organism evidence="7 8">
    <name type="scientific">Alteripontixanthobacter maritimus</name>
    <dbReference type="NCBI Taxonomy" id="2161824"/>
    <lineage>
        <taxon>Bacteria</taxon>
        <taxon>Pseudomonadati</taxon>
        <taxon>Pseudomonadota</taxon>
        <taxon>Alphaproteobacteria</taxon>
        <taxon>Sphingomonadales</taxon>
        <taxon>Erythrobacteraceae</taxon>
        <taxon>Alteripontixanthobacter</taxon>
    </lineage>
</organism>
<dbReference type="InterPro" id="IPR016985">
    <property type="entry name" value="UCP031890_Tim44-rel"/>
</dbReference>
<comment type="similarity">
    <text evidence="2">Belongs to the Tim44 family.</text>
</comment>
<dbReference type="SUPFAM" id="SSF54427">
    <property type="entry name" value="NTF2-like"/>
    <property type="match status" value="1"/>
</dbReference>
<dbReference type="NCBIfam" id="NF033779">
    <property type="entry name" value="Tim44_TimA_adap"/>
    <property type="match status" value="1"/>
</dbReference>
<evidence type="ECO:0000256" key="4">
    <source>
        <dbReference type="ARBA" id="ARBA00023136"/>
    </source>
</evidence>
<dbReference type="InterPro" id="IPR039544">
    <property type="entry name" value="Tim44-like"/>
</dbReference>
<dbReference type="InterPro" id="IPR007379">
    <property type="entry name" value="Tim44-like_dom"/>
</dbReference>
<evidence type="ECO:0000259" key="6">
    <source>
        <dbReference type="SMART" id="SM00978"/>
    </source>
</evidence>
<evidence type="ECO:0000313" key="7">
    <source>
        <dbReference type="EMBL" id="RDC60787.1"/>
    </source>
</evidence>
<protein>
    <recommendedName>
        <fullName evidence="6">Tim44-like domain-containing protein</fullName>
    </recommendedName>
</protein>
<evidence type="ECO:0000256" key="5">
    <source>
        <dbReference type="SAM" id="MobiDB-lite"/>
    </source>
</evidence>
<reference evidence="7 8" key="1">
    <citation type="submission" date="2018-04" db="EMBL/GenBank/DDBJ databases">
        <title>Altererythrobacter sp. HME9302 genome sequencing and assembly.</title>
        <authorList>
            <person name="Kang H."/>
            <person name="Kim H."/>
            <person name="Joh K."/>
        </authorList>
    </citation>
    <scope>NUCLEOTIDE SEQUENCE [LARGE SCALE GENOMIC DNA]</scope>
    <source>
        <strain evidence="7 8">HME9302</strain>
    </source>
</reference>
<dbReference type="RefSeq" id="WP_115366876.1">
    <property type="nucleotide sequence ID" value="NZ_QBKA01000002.1"/>
</dbReference>
<keyword evidence="3" id="KW-0809">Transit peptide</keyword>
<comment type="caution">
    <text evidence="7">The sequence shown here is derived from an EMBL/GenBank/DDBJ whole genome shotgun (WGS) entry which is preliminary data.</text>
</comment>
<dbReference type="SMART" id="SM00978">
    <property type="entry name" value="Tim44"/>
    <property type="match status" value="1"/>
</dbReference>
<accession>A0A369QC25</accession>
<evidence type="ECO:0000256" key="3">
    <source>
        <dbReference type="ARBA" id="ARBA00022946"/>
    </source>
</evidence>
<dbReference type="InterPro" id="IPR032710">
    <property type="entry name" value="NTF2-like_dom_sf"/>
</dbReference>
<dbReference type="PIRSF" id="PIRSF031890">
    <property type="entry name" value="UCP031890_transporter_Tim44"/>
    <property type="match status" value="1"/>
</dbReference>
<dbReference type="Gene3D" id="3.10.450.240">
    <property type="match status" value="1"/>
</dbReference>
<evidence type="ECO:0000313" key="8">
    <source>
        <dbReference type="Proteomes" id="UP000253727"/>
    </source>
</evidence>
<name>A0A369QC25_9SPHN</name>
<dbReference type="Pfam" id="PF04280">
    <property type="entry name" value="Tim44"/>
    <property type="match status" value="1"/>
</dbReference>
<dbReference type="GO" id="GO:0030150">
    <property type="term" value="P:protein import into mitochondrial matrix"/>
    <property type="evidence" value="ECO:0007669"/>
    <property type="project" value="TreeGrafter"/>
</dbReference>
<feature type="compositionally biased region" description="Basic and acidic residues" evidence="5">
    <location>
        <begin position="32"/>
        <end position="41"/>
    </location>
</feature>
<feature type="domain" description="Tim44-like" evidence="6">
    <location>
        <begin position="72"/>
        <end position="218"/>
    </location>
</feature>
<feature type="region of interest" description="Disordered" evidence="5">
    <location>
        <begin position="32"/>
        <end position="52"/>
    </location>
</feature>
<dbReference type="AlphaFoldDB" id="A0A369QC25"/>
<comment type="subcellular location">
    <subcellularLocation>
        <location evidence="1">Membrane</location>
    </subcellularLocation>
</comment>
<dbReference type="OrthoDB" id="9798618at2"/>
<dbReference type="Proteomes" id="UP000253727">
    <property type="component" value="Unassembled WGS sequence"/>
</dbReference>
<dbReference type="EMBL" id="QBKA01000002">
    <property type="protein sequence ID" value="RDC60787.1"/>
    <property type="molecule type" value="Genomic_DNA"/>
</dbReference>
<dbReference type="GO" id="GO:0016020">
    <property type="term" value="C:membrane"/>
    <property type="evidence" value="ECO:0007669"/>
    <property type="project" value="UniProtKB-SubCell"/>
</dbReference>
<sequence length="219" mass="24151">MPIFEIVVLAVIAAFLGLRLYSVLGRRAEHEEESVPHRLDRQNSPPPATMPQLRLRENRDHAPEMEGAIPAVERGVRDITAVDRSFDLTSFLEGAQGAYAMVLEAFWKGDRETLRELCDDDVYESFAAAIDARDAAGETLENALIRIEDTKIHSASLDGRIARVAVLFVADIAAVTRDKNGSVIAGSLDDAIESRDVWTFMRNVDSGGPNWLVDETDEG</sequence>
<dbReference type="PANTHER" id="PTHR10721:SF1">
    <property type="entry name" value="MITOCHONDRIAL IMPORT INNER MEMBRANE TRANSLOCASE SUBUNIT TIM44"/>
    <property type="match status" value="1"/>
</dbReference>